<dbReference type="PROSITE" id="PS52016">
    <property type="entry name" value="TONB_DEPENDENT_REC_3"/>
    <property type="match status" value="1"/>
</dbReference>
<dbReference type="InterPro" id="IPR039426">
    <property type="entry name" value="TonB-dep_rcpt-like"/>
</dbReference>
<feature type="chain" id="PRO_5045307151" evidence="15">
    <location>
        <begin position="40"/>
        <end position="790"/>
    </location>
</feature>
<feature type="region of interest" description="Disordered" evidence="14">
    <location>
        <begin position="101"/>
        <end position="128"/>
    </location>
</feature>
<keyword evidence="9 18" id="KW-0675">Receptor</keyword>
<dbReference type="InterPro" id="IPR036942">
    <property type="entry name" value="Beta-barrel_TonB_sf"/>
</dbReference>
<dbReference type="PANTHER" id="PTHR30069">
    <property type="entry name" value="TONB-DEPENDENT OUTER MEMBRANE RECEPTOR"/>
    <property type="match status" value="1"/>
</dbReference>
<keyword evidence="6 15" id="KW-0732">Signal</keyword>
<keyword evidence="5 11" id="KW-0812">Transmembrane</keyword>
<evidence type="ECO:0000256" key="11">
    <source>
        <dbReference type="PROSITE-ProRule" id="PRU01360"/>
    </source>
</evidence>
<dbReference type="SUPFAM" id="SSF56935">
    <property type="entry name" value="Porins"/>
    <property type="match status" value="1"/>
</dbReference>
<gene>
    <name evidence="18" type="ORF">N4T19_09150</name>
</gene>
<dbReference type="EMBL" id="CP104377">
    <property type="protein sequence ID" value="UXC20253.1"/>
    <property type="molecule type" value="Genomic_DNA"/>
</dbReference>
<dbReference type="Gene3D" id="2.170.130.10">
    <property type="entry name" value="TonB-dependent receptor, plug domain"/>
    <property type="match status" value="1"/>
</dbReference>
<keyword evidence="10 11" id="KW-0998">Cell outer membrane</keyword>
<dbReference type="Gene3D" id="2.40.170.20">
    <property type="entry name" value="TonB-dependent receptor, beta-barrel domain"/>
    <property type="match status" value="1"/>
</dbReference>
<evidence type="ECO:0000256" key="5">
    <source>
        <dbReference type="ARBA" id="ARBA00022692"/>
    </source>
</evidence>
<evidence type="ECO:0000256" key="4">
    <source>
        <dbReference type="ARBA" id="ARBA00022452"/>
    </source>
</evidence>
<dbReference type="Pfam" id="PF00593">
    <property type="entry name" value="TonB_dep_Rec_b-barrel"/>
    <property type="match status" value="1"/>
</dbReference>
<dbReference type="Pfam" id="PF07715">
    <property type="entry name" value="Plug"/>
    <property type="match status" value="1"/>
</dbReference>
<proteinExistence type="inferred from homology"/>
<protein>
    <submittedName>
        <fullName evidence="18">TonB-dependent hemoglobin/transferrin/lactoferrin family receptor</fullName>
    </submittedName>
</protein>
<feature type="short sequence motif" description="TonB C-terminal box" evidence="12">
    <location>
        <begin position="773"/>
        <end position="790"/>
    </location>
</feature>
<evidence type="ECO:0000256" key="8">
    <source>
        <dbReference type="ARBA" id="ARBA00023136"/>
    </source>
</evidence>
<dbReference type="PANTHER" id="PTHR30069:SF29">
    <property type="entry name" value="HEMOGLOBIN AND HEMOGLOBIN-HAPTOGLOBIN-BINDING PROTEIN 1-RELATED"/>
    <property type="match status" value="1"/>
</dbReference>
<evidence type="ECO:0000259" key="17">
    <source>
        <dbReference type="Pfam" id="PF07715"/>
    </source>
</evidence>
<feature type="signal peptide" evidence="15">
    <location>
        <begin position="1"/>
        <end position="39"/>
    </location>
</feature>
<evidence type="ECO:0000256" key="1">
    <source>
        <dbReference type="ARBA" id="ARBA00004571"/>
    </source>
</evidence>
<sequence length="790" mass="85722">MASRTSSQAQRISARATSTLQLRYLAAAVAALVSAGALAQQAAPDQPMQLVQLAQAESTMPQVTVQAKAEKAPGTVTVISGEELEKANSMADISRYQPLVSAPGTASGTSRNRSSFDRSGTTGYNIRGIEGNRIGMDVDGIEMPDASTRPYVSRAGNNTFGIGRDFIDPEMFSSVGIQSGTTTARRAAGGIGGAVSFKTKSASDFLRNGNTRYFGGKLGFDSADHSWNESITAAGKSGSLDGLIAFSRRDGKETQNNSALGIKASPEDWHSNALLMKGGLQIDAENRLELSADLYRRSNQSQFYGWSSDNSAITQNNMQDSDTSRNTLQLSHLWTPASAFVDQLDTRLFFQNTDTEDVTDTTTLASGAVTRNLSQNKTKAWGLSTTGDKRIDRHRISFGFNAQTQSQERPWNVPGYMKPQPDTDTLRLGAFIQDDIGFDVGGKRLGVIPALRVDRVKVEPKHLGDFAEGALTEDAASKLYSNLSSTIWSPSLGLTYELTPKFMAYGQYKRSGRAPTAGEVFGSWNMDQNYAGSAQYALIGNSNLKQETSNAFELGVKGSPADGVLFNASTFYTRYKDFIGYTRYTRASAPDKFSNVPAHIGTIYQAENRDEATIYGLEMSARLDHGQWAPAVKGLYSTWALGLAHGTSKSNYAGDKDVPLDTVQPRKAVIGVGYDAPMRAWGINMTGTFVAGKQAQATNRESYTNAGTDIADSSIAQFRVPGYALFDLSGYWQINKNARLNVGIYNLTDKRYWDYASSRSLQPSVAKDQRDIQLLTNPGRTYAVSLNVNF</sequence>
<evidence type="ECO:0000256" key="14">
    <source>
        <dbReference type="SAM" id="MobiDB-lite"/>
    </source>
</evidence>
<dbReference type="PROSITE" id="PS01156">
    <property type="entry name" value="TONB_DEPENDENT_REC_2"/>
    <property type="match status" value="1"/>
</dbReference>
<feature type="compositionally biased region" description="Polar residues" evidence="14">
    <location>
        <begin position="104"/>
        <end position="124"/>
    </location>
</feature>
<reference evidence="18" key="1">
    <citation type="submission" date="2022-09" db="EMBL/GenBank/DDBJ databases">
        <title>Bacterial diversity in gut of crayfish and pufferfish.</title>
        <authorList>
            <person name="Huang Y."/>
        </authorList>
    </citation>
    <scope>NUCLEOTIDE SEQUENCE</scope>
    <source>
        <strain evidence="18">PR12</strain>
    </source>
</reference>
<evidence type="ECO:0000256" key="13">
    <source>
        <dbReference type="RuleBase" id="RU003357"/>
    </source>
</evidence>
<dbReference type="InterPro" id="IPR000531">
    <property type="entry name" value="Beta-barrel_TonB"/>
</dbReference>
<dbReference type="InterPro" id="IPR010949">
    <property type="entry name" value="TonB_Hb/transfer/lactofer_rcpt"/>
</dbReference>
<evidence type="ECO:0000259" key="16">
    <source>
        <dbReference type="Pfam" id="PF00593"/>
    </source>
</evidence>
<keyword evidence="8 11" id="KW-0472">Membrane</keyword>
<evidence type="ECO:0000256" key="15">
    <source>
        <dbReference type="SAM" id="SignalP"/>
    </source>
</evidence>
<organism evidence="18 19">
    <name type="scientific">Comamonas squillarum</name>
    <dbReference type="NCBI Taxonomy" id="2977320"/>
    <lineage>
        <taxon>Bacteria</taxon>
        <taxon>Pseudomonadati</taxon>
        <taxon>Pseudomonadota</taxon>
        <taxon>Betaproteobacteria</taxon>
        <taxon>Burkholderiales</taxon>
        <taxon>Comamonadaceae</taxon>
        <taxon>Comamonas</taxon>
    </lineage>
</organism>
<name>A0ABY6A3J6_9BURK</name>
<dbReference type="InterPro" id="IPR010917">
    <property type="entry name" value="TonB_rcpt_CS"/>
</dbReference>
<dbReference type="RefSeq" id="WP_260719973.1">
    <property type="nucleotide sequence ID" value="NZ_CP104377.1"/>
</dbReference>
<evidence type="ECO:0000313" key="18">
    <source>
        <dbReference type="EMBL" id="UXC20253.1"/>
    </source>
</evidence>
<feature type="domain" description="TonB-dependent receptor-like beta-barrel" evidence="16">
    <location>
        <begin position="295"/>
        <end position="747"/>
    </location>
</feature>
<evidence type="ECO:0000256" key="12">
    <source>
        <dbReference type="PROSITE-ProRule" id="PRU10144"/>
    </source>
</evidence>
<keyword evidence="19" id="KW-1185">Reference proteome</keyword>
<keyword evidence="3 11" id="KW-0813">Transport</keyword>
<feature type="domain" description="TonB-dependent receptor plug" evidence="17">
    <location>
        <begin position="69"/>
        <end position="194"/>
    </location>
</feature>
<keyword evidence="7 13" id="KW-0798">TonB box</keyword>
<evidence type="ECO:0000256" key="2">
    <source>
        <dbReference type="ARBA" id="ARBA00009810"/>
    </source>
</evidence>
<dbReference type="CDD" id="cd01347">
    <property type="entry name" value="ligand_gated_channel"/>
    <property type="match status" value="1"/>
</dbReference>
<evidence type="ECO:0000256" key="10">
    <source>
        <dbReference type="ARBA" id="ARBA00023237"/>
    </source>
</evidence>
<evidence type="ECO:0000313" key="19">
    <source>
        <dbReference type="Proteomes" id="UP001058290"/>
    </source>
</evidence>
<comment type="subcellular location">
    <subcellularLocation>
        <location evidence="1 11">Cell outer membrane</location>
        <topology evidence="1 11">Multi-pass membrane protein</topology>
    </subcellularLocation>
</comment>
<dbReference type="InterPro" id="IPR012910">
    <property type="entry name" value="Plug_dom"/>
</dbReference>
<evidence type="ECO:0000256" key="3">
    <source>
        <dbReference type="ARBA" id="ARBA00022448"/>
    </source>
</evidence>
<evidence type="ECO:0000256" key="9">
    <source>
        <dbReference type="ARBA" id="ARBA00023170"/>
    </source>
</evidence>
<dbReference type="NCBIfam" id="TIGR01786">
    <property type="entry name" value="TonB-hemlactrns"/>
    <property type="match status" value="1"/>
</dbReference>
<evidence type="ECO:0000256" key="7">
    <source>
        <dbReference type="ARBA" id="ARBA00023077"/>
    </source>
</evidence>
<keyword evidence="4 11" id="KW-1134">Transmembrane beta strand</keyword>
<dbReference type="Proteomes" id="UP001058290">
    <property type="component" value="Chromosome"/>
</dbReference>
<dbReference type="InterPro" id="IPR037066">
    <property type="entry name" value="Plug_dom_sf"/>
</dbReference>
<evidence type="ECO:0000256" key="6">
    <source>
        <dbReference type="ARBA" id="ARBA00022729"/>
    </source>
</evidence>
<accession>A0ABY6A3J6</accession>
<comment type="similarity">
    <text evidence="2 11 13">Belongs to the TonB-dependent receptor family.</text>
</comment>